<protein>
    <recommendedName>
        <fullName evidence="1">IgGFc-binding protein N-terminal domain-containing protein</fullName>
    </recommendedName>
</protein>
<feature type="domain" description="IgGFc-binding protein N-terminal" evidence="1">
    <location>
        <begin position="146"/>
        <end position="273"/>
    </location>
</feature>
<dbReference type="AlphaFoldDB" id="A0A543G6X5"/>
<name>A0A543G6X5_9FLAO</name>
<evidence type="ECO:0000313" key="2">
    <source>
        <dbReference type="EMBL" id="TQM41837.1"/>
    </source>
</evidence>
<proteinExistence type="predicted"/>
<reference evidence="2 3" key="1">
    <citation type="submission" date="2019-06" db="EMBL/GenBank/DDBJ databases">
        <title>Genomic Encyclopedia of Archaeal and Bacterial Type Strains, Phase II (KMG-II): from individual species to whole genera.</title>
        <authorList>
            <person name="Goeker M."/>
        </authorList>
    </citation>
    <scope>NUCLEOTIDE SEQUENCE [LARGE SCALE GENOMIC DNA]</scope>
    <source>
        <strain evidence="2 3">DSM 24789</strain>
    </source>
</reference>
<evidence type="ECO:0000313" key="3">
    <source>
        <dbReference type="Proteomes" id="UP000320773"/>
    </source>
</evidence>
<accession>A0A543G6X5</accession>
<comment type="caution">
    <text evidence="2">The sequence shown here is derived from an EMBL/GenBank/DDBJ whole genome shotgun (WGS) entry which is preliminary data.</text>
</comment>
<dbReference type="Pfam" id="PF17517">
    <property type="entry name" value="IgGFc_binding"/>
    <property type="match status" value="1"/>
</dbReference>
<dbReference type="Proteomes" id="UP000320773">
    <property type="component" value="Unassembled WGS sequence"/>
</dbReference>
<organism evidence="2 3">
    <name type="scientific">Flavobacterium branchiophilum</name>
    <dbReference type="NCBI Taxonomy" id="55197"/>
    <lineage>
        <taxon>Bacteria</taxon>
        <taxon>Pseudomonadati</taxon>
        <taxon>Bacteroidota</taxon>
        <taxon>Flavobacteriia</taxon>
        <taxon>Flavobacteriales</taxon>
        <taxon>Flavobacteriaceae</taxon>
        <taxon>Flavobacterium</taxon>
    </lineage>
</organism>
<evidence type="ECO:0000259" key="1">
    <source>
        <dbReference type="Pfam" id="PF17517"/>
    </source>
</evidence>
<sequence length="273" mass="28819">MMYQIKSFWQQTIKSSLVLIVLFGTLNVFSQFSKTHYIPPVSNSDSQVPQGQSMYISCPSTTPIAFTITKIGGQVISGTTSRDNPFVYNLGSGIDTQMLIKSDDVGSIKHNKGFIIEAEDLVYVTVRLTSTPQNYQAGSIVSKGLAALGTHYRIGAFINTGVASTSDNHYTFATILATENNTTVSFADIKQGVVLINNAAAGSNPGPVVLNRGDSFAIAVKGPTQANKDGLIGASITSDKPIAVNCGSFAGSNGNSSNMDLGMDQIVSAERTG</sequence>
<dbReference type="InterPro" id="IPR035234">
    <property type="entry name" value="IgGFc-bd_N"/>
</dbReference>
<dbReference type="EMBL" id="VFPJ01000001">
    <property type="protein sequence ID" value="TQM41837.1"/>
    <property type="molecule type" value="Genomic_DNA"/>
</dbReference>
<gene>
    <name evidence="2" type="ORF">BC670_2849</name>
</gene>